<evidence type="ECO:0000313" key="1">
    <source>
        <dbReference type="EMBL" id="SPT69054.1"/>
    </source>
</evidence>
<dbReference type="SUPFAM" id="SSF56112">
    <property type="entry name" value="Protein kinase-like (PK-like)"/>
    <property type="match status" value="1"/>
</dbReference>
<name>A0A2X0V3F1_9GAMM</name>
<proteinExistence type="predicted"/>
<keyword evidence="2" id="KW-1185">Reference proteome</keyword>
<accession>A0A2X0V3F1</accession>
<dbReference type="InterPro" id="IPR011009">
    <property type="entry name" value="Kinase-like_dom_sf"/>
</dbReference>
<dbReference type="RefSeq" id="WP_113743242.1">
    <property type="nucleotide sequence ID" value="NZ_UAPU01000002.1"/>
</dbReference>
<dbReference type="GO" id="GO:0016301">
    <property type="term" value="F:kinase activity"/>
    <property type="evidence" value="ECO:0007669"/>
    <property type="project" value="UniProtKB-KW"/>
</dbReference>
<keyword evidence="1" id="KW-0418">Kinase</keyword>
<dbReference type="OrthoDB" id="6854449at2"/>
<reference evidence="1 2" key="1">
    <citation type="submission" date="2018-06" db="EMBL/GenBank/DDBJ databases">
        <authorList>
            <consortium name="Pathogen Informatics"/>
            <person name="Doyle S."/>
        </authorList>
    </citation>
    <scope>NUCLEOTIDE SEQUENCE [LARGE SCALE GENOMIC DNA]</scope>
    <source>
        <strain evidence="1 2">NCTC13093</strain>
    </source>
</reference>
<dbReference type="NCBIfam" id="NF002475">
    <property type="entry name" value="PRK01723.1"/>
    <property type="match status" value="1"/>
</dbReference>
<gene>
    <name evidence="1" type="primary">kdkA</name>
    <name evidence="1" type="ORF">NCTC13093_00417</name>
</gene>
<keyword evidence="1" id="KW-0808">Transferase</keyword>
<dbReference type="Pfam" id="PF06293">
    <property type="entry name" value="Kdo"/>
    <property type="match status" value="1"/>
</dbReference>
<dbReference type="EMBL" id="UAPV01000001">
    <property type="protein sequence ID" value="SPT69054.1"/>
    <property type="molecule type" value="Genomic_DNA"/>
</dbReference>
<dbReference type="EC" id="2.7.1.-" evidence="1"/>
<protein>
    <submittedName>
        <fullName evidence="1">3-deoxy-D-manno-octulosonic acid kinase</fullName>
        <ecNumber evidence="1">2.7.1.-</ecNumber>
    </submittedName>
</protein>
<sequence length="246" mass="28956">MARETLEYKGYLYLIADNAWQSLDIATIAERFDVKSIKNTAGDIKTVGGRGCSFLYTTQDHKKLVYRSYRRGGLIGRLLRDSFFKYARFAHRAFDELELLQTMRALNMPVPEALAARESRGLLFIKQDIIIKQIENTQNLCQLLMKKSLNDRTYIEILNTCALLYKNKIVHSDLNIKNILIDNNKQIYIIDFDKCYIDKNMSKDLYVNMLNRLLRSFEKEQNLHQESFYFNKDTFVKLMHSHLDKI</sequence>
<dbReference type="Proteomes" id="UP000250086">
    <property type="component" value="Unassembled WGS sequence"/>
</dbReference>
<evidence type="ECO:0000313" key="2">
    <source>
        <dbReference type="Proteomes" id="UP000250086"/>
    </source>
</evidence>
<dbReference type="AlphaFoldDB" id="A0A2X0V3F1"/>
<dbReference type="Gene3D" id="1.10.510.10">
    <property type="entry name" value="Transferase(Phosphotransferase) domain 1"/>
    <property type="match status" value="1"/>
</dbReference>
<organism evidence="1 2">
    <name type="scientific">Anaerobiospirillum thomasii</name>
    <dbReference type="NCBI Taxonomy" id="179995"/>
    <lineage>
        <taxon>Bacteria</taxon>
        <taxon>Pseudomonadati</taxon>
        <taxon>Pseudomonadota</taxon>
        <taxon>Gammaproteobacteria</taxon>
        <taxon>Aeromonadales</taxon>
        <taxon>Succinivibrionaceae</taxon>
        <taxon>Anaerobiospirillum</taxon>
    </lineage>
</organism>